<proteinExistence type="predicted"/>
<gene>
    <name evidence="1" type="ORF">G9Q97_00895</name>
</gene>
<keyword evidence="2" id="KW-1185">Reference proteome</keyword>
<sequence length="246" mass="28845">MRGFGILLLLLFIPVLCFPALPENPSGTPNAGKVWLESWKAESERFSDLYELLEKDFRKFGNSEKMVKNIFYRAHQKLFHRYQQYTLERDALDQGLYDCVSGSLILAALLDHFGFAYEVKETSYHVFLQVRLEDRLVLLEVTDPREGFIADPDQKERYLRDFTLNPDNIRTGEKKLTSFMAPDIFRTIDLENLLGLQYFNQAIRYFNEGNPLAAYQFSITALKYHDTERIRDFSHFLKQELMLATN</sequence>
<dbReference type="Proteomes" id="UP000649799">
    <property type="component" value="Unassembled WGS sequence"/>
</dbReference>
<name>A0ABX0H513_9BACT</name>
<dbReference type="EMBL" id="JAANYN010000001">
    <property type="protein sequence ID" value="NHE55366.1"/>
    <property type="molecule type" value="Genomic_DNA"/>
</dbReference>
<protein>
    <recommendedName>
        <fullName evidence="3">Protein SirB1 N-terminal domain-containing protein</fullName>
    </recommendedName>
</protein>
<reference evidence="1 2" key="1">
    <citation type="submission" date="2020-03" db="EMBL/GenBank/DDBJ databases">
        <title>Cyclobacterium plantarum sp. nov., a marine bacterium isolated from a coastal-marine wetland.</title>
        <authorList>
            <person name="Sanchez-Porro C."/>
            <person name="Ventosa A."/>
            <person name="Amoozegar M."/>
        </authorList>
    </citation>
    <scope>NUCLEOTIDE SEQUENCE [LARGE SCALE GENOMIC DNA]</scope>
    <source>
        <strain evidence="1 2">GBPx2</strain>
    </source>
</reference>
<evidence type="ECO:0000313" key="1">
    <source>
        <dbReference type="EMBL" id="NHE55366.1"/>
    </source>
</evidence>
<comment type="caution">
    <text evidence="1">The sequence shown here is derived from an EMBL/GenBank/DDBJ whole genome shotgun (WGS) entry which is preliminary data.</text>
</comment>
<evidence type="ECO:0008006" key="3">
    <source>
        <dbReference type="Google" id="ProtNLM"/>
    </source>
</evidence>
<evidence type="ECO:0000313" key="2">
    <source>
        <dbReference type="Proteomes" id="UP000649799"/>
    </source>
</evidence>
<dbReference type="RefSeq" id="WP_166142212.1">
    <property type="nucleotide sequence ID" value="NZ_JAANYN010000001.1"/>
</dbReference>
<organism evidence="1 2">
    <name type="scientific">Cyclobacterium plantarum</name>
    <dbReference type="NCBI Taxonomy" id="2716263"/>
    <lineage>
        <taxon>Bacteria</taxon>
        <taxon>Pseudomonadati</taxon>
        <taxon>Bacteroidota</taxon>
        <taxon>Cytophagia</taxon>
        <taxon>Cytophagales</taxon>
        <taxon>Cyclobacteriaceae</taxon>
        <taxon>Cyclobacterium</taxon>
    </lineage>
</organism>
<accession>A0ABX0H513</accession>